<evidence type="ECO:0000256" key="6">
    <source>
        <dbReference type="ARBA" id="ARBA00023002"/>
    </source>
</evidence>
<evidence type="ECO:0000256" key="3">
    <source>
        <dbReference type="ARBA" id="ARBA00006743"/>
    </source>
</evidence>
<comment type="cofactor">
    <cofactor evidence="1">
        <name>FAD</name>
        <dbReference type="ChEBI" id="CHEBI:57692"/>
    </cofactor>
</comment>
<evidence type="ECO:0000256" key="4">
    <source>
        <dbReference type="ARBA" id="ARBA00022630"/>
    </source>
</evidence>
<organism evidence="7">
    <name type="scientific">marine metagenome</name>
    <dbReference type="NCBI Taxonomy" id="408172"/>
    <lineage>
        <taxon>unclassified sequences</taxon>
        <taxon>metagenomes</taxon>
        <taxon>ecological metagenomes</taxon>
    </lineage>
</organism>
<evidence type="ECO:0000256" key="2">
    <source>
        <dbReference type="ARBA" id="ARBA00004777"/>
    </source>
</evidence>
<dbReference type="PANTHER" id="PTHR45754">
    <property type="entry name" value="METHYLENETETRAHYDROFOLATE REDUCTASE"/>
    <property type="match status" value="1"/>
</dbReference>
<evidence type="ECO:0000256" key="5">
    <source>
        <dbReference type="ARBA" id="ARBA00022827"/>
    </source>
</evidence>
<dbReference type="Gene3D" id="3.20.20.220">
    <property type="match status" value="1"/>
</dbReference>
<dbReference type="GO" id="GO:0035999">
    <property type="term" value="P:tetrahydrofolate interconversion"/>
    <property type="evidence" value="ECO:0007669"/>
    <property type="project" value="UniProtKB-UniPathway"/>
</dbReference>
<dbReference type="InterPro" id="IPR003171">
    <property type="entry name" value="Mehydrof_redctse-like"/>
</dbReference>
<evidence type="ECO:0000256" key="1">
    <source>
        <dbReference type="ARBA" id="ARBA00001974"/>
    </source>
</evidence>
<keyword evidence="5" id="KW-0274">FAD</keyword>
<comment type="pathway">
    <text evidence="2">One-carbon metabolism; tetrahydrofolate interconversion.</text>
</comment>
<evidence type="ECO:0000313" key="7">
    <source>
        <dbReference type="EMBL" id="SVE33954.1"/>
    </source>
</evidence>
<sequence length="111" mass="12069">MQSGSKNLSFEFFPPKTDKGKEKLKAVIEKLKVFSPEYFSVTYGAGGSTRAGTLETCITIKEKNELACPHISGIGSSKKLITEMLDEYKANNMQRIVVLRGDLPSGSVGHG</sequence>
<dbReference type="SUPFAM" id="SSF51730">
    <property type="entry name" value="FAD-linked oxidoreductase"/>
    <property type="match status" value="1"/>
</dbReference>
<reference evidence="7" key="1">
    <citation type="submission" date="2018-05" db="EMBL/GenBank/DDBJ databases">
        <authorList>
            <person name="Lanie J.A."/>
            <person name="Ng W.-L."/>
            <person name="Kazmierczak K.M."/>
            <person name="Andrzejewski T.M."/>
            <person name="Davidsen T.M."/>
            <person name="Wayne K.J."/>
            <person name="Tettelin H."/>
            <person name="Glass J.I."/>
            <person name="Rusch D."/>
            <person name="Podicherti R."/>
            <person name="Tsui H.-C.T."/>
            <person name="Winkler M.E."/>
        </authorList>
    </citation>
    <scope>NUCLEOTIDE SEQUENCE</scope>
</reference>
<dbReference type="GO" id="GO:0004489">
    <property type="term" value="F:methylenetetrahydrofolate reductase [NAD(P)H] activity"/>
    <property type="evidence" value="ECO:0007669"/>
    <property type="project" value="InterPro"/>
</dbReference>
<dbReference type="UniPathway" id="UPA00193"/>
<dbReference type="InterPro" id="IPR029041">
    <property type="entry name" value="FAD-linked_oxidoreductase-like"/>
</dbReference>
<feature type="non-terminal residue" evidence="7">
    <location>
        <position position="111"/>
    </location>
</feature>
<proteinExistence type="inferred from homology"/>
<dbReference type="GO" id="GO:0005829">
    <property type="term" value="C:cytosol"/>
    <property type="evidence" value="ECO:0007669"/>
    <property type="project" value="TreeGrafter"/>
</dbReference>
<comment type="similarity">
    <text evidence="3">Belongs to the methylenetetrahydrofolate reductase family.</text>
</comment>
<gene>
    <name evidence="7" type="ORF">METZ01_LOCUS486808</name>
</gene>
<dbReference type="PANTHER" id="PTHR45754:SF3">
    <property type="entry name" value="METHYLENETETRAHYDROFOLATE REDUCTASE (NADPH)"/>
    <property type="match status" value="1"/>
</dbReference>
<dbReference type="Pfam" id="PF02219">
    <property type="entry name" value="MTHFR"/>
    <property type="match status" value="1"/>
</dbReference>
<accession>A0A383CPA4</accession>
<dbReference type="GO" id="GO:0071949">
    <property type="term" value="F:FAD binding"/>
    <property type="evidence" value="ECO:0007669"/>
    <property type="project" value="TreeGrafter"/>
</dbReference>
<dbReference type="GO" id="GO:0009086">
    <property type="term" value="P:methionine biosynthetic process"/>
    <property type="evidence" value="ECO:0007669"/>
    <property type="project" value="TreeGrafter"/>
</dbReference>
<keyword evidence="6" id="KW-0560">Oxidoreductase</keyword>
<dbReference type="EMBL" id="UINC01210482">
    <property type="protein sequence ID" value="SVE33954.1"/>
    <property type="molecule type" value="Genomic_DNA"/>
</dbReference>
<protein>
    <submittedName>
        <fullName evidence="7">Uncharacterized protein</fullName>
    </submittedName>
</protein>
<keyword evidence="4" id="KW-0285">Flavoprotein</keyword>
<name>A0A383CPA4_9ZZZZ</name>
<dbReference type="AlphaFoldDB" id="A0A383CPA4"/>